<dbReference type="EMBL" id="JAODUO010001112">
    <property type="protein sequence ID" value="KAK2171028.1"/>
    <property type="molecule type" value="Genomic_DNA"/>
</dbReference>
<reference evidence="1" key="1">
    <citation type="journal article" date="2023" name="Mol. Biol. Evol.">
        <title>Third-Generation Sequencing Reveals the Adaptive Role of the Epigenome in Three Deep-Sea Polychaetes.</title>
        <authorList>
            <person name="Perez M."/>
            <person name="Aroh O."/>
            <person name="Sun Y."/>
            <person name="Lan Y."/>
            <person name="Juniper S.K."/>
            <person name="Young C.R."/>
            <person name="Angers B."/>
            <person name="Qian P.Y."/>
        </authorList>
    </citation>
    <scope>NUCLEOTIDE SEQUENCE</scope>
    <source>
        <strain evidence="1">R07B-5</strain>
    </source>
</reference>
<name>A0AAD9KI90_RIDPI</name>
<gene>
    <name evidence="1" type="ORF">NP493_1110g00020</name>
</gene>
<dbReference type="Proteomes" id="UP001209878">
    <property type="component" value="Unassembled WGS sequence"/>
</dbReference>
<comment type="caution">
    <text evidence="1">The sequence shown here is derived from an EMBL/GenBank/DDBJ whole genome shotgun (WGS) entry which is preliminary data.</text>
</comment>
<sequence length="128" mass="14934">MLQNCDIQTLLTYTLYNTFVKASTLHLVLIFFQHTYFNDDLNSTRASFPTSTLANSFDSSNPHLCWIDLEKDDEILQQILPKELFLCHLRETKCKNDNRPHPYVNQSSSFHLHIQCLCVNVKEVGSRR</sequence>
<evidence type="ECO:0000313" key="1">
    <source>
        <dbReference type="EMBL" id="KAK2171028.1"/>
    </source>
</evidence>
<proteinExistence type="predicted"/>
<keyword evidence="2" id="KW-1185">Reference proteome</keyword>
<organism evidence="1 2">
    <name type="scientific">Ridgeia piscesae</name>
    <name type="common">Tubeworm</name>
    <dbReference type="NCBI Taxonomy" id="27915"/>
    <lineage>
        <taxon>Eukaryota</taxon>
        <taxon>Metazoa</taxon>
        <taxon>Spiralia</taxon>
        <taxon>Lophotrochozoa</taxon>
        <taxon>Annelida</taxon>
        <taxon>Polychaeta</taxon>
        <taxon>Sedentaria</taxon>
        <taxon>Canalipalpata</taxon>
        <taxon>Sabellida</taxon>
        <taxon>Siboglinidae</taxon>
        <taxon>Ridgeia</taxon>
    </lineage>
</organism>
<protein>
    <submittedName>
        <fullName evidence="1">Uncharacterized protein</fullName>
    </submittedName>
</protein>
<evidence type="ECO:0000313" key="2">
    <source>
        <dbReference type="Proteomes" id="UP001209878"/>
    </source>
</evidence>
<accession>A0AAD9KI90</accession>
<dbReference type="AlphaFoldDB" id="A0AAD9KI90"/>